<evidence type="ECO:0000256" key="7">
    <source>
        <dbReference type="ARBA" id="ARBA00023146"/>
    </source>
</evidence>
<accession>A0A8S0ZJ20</accession>
<dbReference type="InterPro" id="IPR002300">
    <property type="entry name" value="aa-tRNA-synth_Ia"/>
</dbReference>
<dbReference type="GO" id="GO:0002161">
    <property type="term" value="F:aminoacyl-tRNA deacylase activity"/>
    <property type="evidence" value="ECO:0007669"/>
    <property type="project" value="InterPro"/>
</dbReference>
<feature type="domain" description="Methionyl/Valyl/Leucyl/Isoleucyl-tRNA synthetase anticodon-binding" evidence="11">
    <location>
        <begin position="438"/>
        <end position="590"/>
    </location>
</feature>
<dbReference type="OrthoDB" id="629407at2759"/>
<dbReference type="InterPro" id="IPR009008">
    <property type="entry name" value="Val/Leu/Ile-tRNA-synth_edit"/>
</dbReference>
<evidence type="ECO:0000259" key="10">
    <source>
        <dbReference type="Pfam" id="PF00133"/>
    </source>
</evidence>
<dbReference type="EC" id="6.1.1.9" evidence="2"/>
<evidence type="ECO:0000256" key="6">
    <source>
        <dbReference type="ARBA" id="ARBA00022917"/>
    </source>
</evidence>
<evidence type="ECO:0000259" key="12">
    <source>
        <dbReference type="Pfam" id="PF13603"/>
    </source>
</evidence>
<organism evidence="13 14">
    <name type="scientific">Arctia plantaginis</name>
    <name type="common">Wood tiger moth</name>
    <name type="synonym">Phalaena plantaginis</name>
    <dbReference type="NCBI Taxonomy" id="874455"/>
    <lineage>
        <taxon>Eukaryota</taxon>
        <taxon>Metazoa</taxon>
        <taxon>Ecdysozoa</taxon>
        <taxon>Arthropoda</taxon>
        <taxon>Hexapoda</taxon>
        <taxon>Insecta</taxon>
        <taxon>Pterygota</taxon>
        <taxon>Neoptera</taxon>
        <taxon>Endopterygota</taxon>
        <taxon>Lepidoptera</taxon>
        <taxon>Glossata</taxon>
        <taxon>Ditrysia</taxon>
        <taxon>Noctuoidea</taxon>
        <taxon>Erebidae</taxon>
        <taxon>Arctiinae</taxon>
        <taxon>Arctia</taxon>
    </lineage>
</organism>
<dbReference type="InterPro" id="IPR025709">
    <property type="entry name" value="Leu_tRNA-synth_edit"/>
</dbReference>
<evidence type="ECO:0000256" key="8">
    <source>
        <dbReference type="ARBA" id="ARBA00029936"/>
    </source>
</evidence>
<proteinExistence type="inferred from homology"/>
<evidence type="ECO:0000313" key="14">
    <source>
        <dbReference type="Proteomes" id="UP000494106"/>
    </source>
</evidence>
<dbReference type="CDD" id="cd07962">
    <property type="entry name" value="Anticodon_Ia_Val"/>
    <property type="match status" value="1"/>
</dbReference>
<evidence type="ECO:0000256" key="2">
    <source>
        <dbReference type="ARBA" id="ARBA00013169"/>
    </source>
</evidence>
<keyword evidence="3" id="KW-0436">Ligase</keyword>
<reference evidence="13 14" key="1">
    <citation type="submission" date="2020-04" db="EMBL/GenBank/DDBJ databases">
        <authorList>
            <person name="Wallbank WR R."/>
            <person name="Pardo Diaz C."/>
            <person name="Kozak K."/>
            <person name="Martin S."/>
            <person name="Jiggins C."/>
            <person name="Moest M."/>
            <person name="Warren A I."/>
            <person name="Byers J.R.P. K."/>
            <person name="Montejo-Kovacevich G."/>
            <person name="Yen C E."/>
        </authorList>
    </citation>
    <scope>NUCLEOTIDE SEQUENCE [LARGE SCALE GENOMIC DNA]</scope>
</reference>
<evidence type="ECO:0000256" key="9">
    <source>
        <dbReference type="SAM" id="Coils"/>
    </source>
</evidence>
<feature type="domain" description="Aminoacyl-tRNA synthetase class Ia" evidence="10">
    <location>
        <begin position="128"/>
        <end position="389"/>
    </location>
</feature>
<keyword evidence="4" id="KW-0547">Nucleotide-binding</keyword>
<evidence type="ECO:0000256" key="4">
    <source>
        <dbReference type="ARBA" id="ARBA00022741"/>
    </source>
</evidence>
<dbReference type="PANTHER" id="PTHR11946">
    <property type="entry name" value="VALYL-TRNA SYNTHETASES"/>
    <property type="match status" value="1"/>
</dbReference>
<sequence>MKEEKETRMKWEKKYSGLKDKRAKHPFRNTTIPIIFDEYVDMEFGTGAVAVTAHSKIGYEIAKNHHVPLLQVINESGLIKNSENFNDVMQFKCRQVLIEKLYEMGLLKEVLPYQMMLPVCTLTGDVINYLPKEQCFLSCRQLNEKAAEVVRTGKLKILPERYIQNWLDLTGNASDWCISRQLWWGHQIPMYKCTTDEKSVWVAADDKNAALMEAFVLLETLPNLIKIERDKDVLDPWFTSSVYAFSALGFPRGYQRRNVLESFPLNLTVAGQDLLELWVHRMVILNLALTDKLPFNKVLVHGTVCDSDGAKICKQRGNMIDPDDVVYGVPFDALTYRYEEMQREGLLSKAELDRISNYYEANFVNTDGIPRCGADALRFTLLSQDIKSDTINFNIASCYENKLFCNKVWQCVIKAQQYYEKLKKTDEKITIRDLTYFDKWILSKLANMVYQANKSIASYDFHVAAKALKTFIDKELCDVYMEGTKLDFENKNPKQAYAYAHTMSVALNTSLRCLSPFMVHLTDELIPRVPGFRFNIIHNFKDTSNKVLNYPKYADFKVWKDAAVEKRVGELLSAVKVVKNIKGLYNITSELVPCVYINTEKYNLKSDILNNKNVVLNLTQCVDVKFEEPPRENIIKTMFDRNTEIAVALEKEEARQILTVARYKLEKKIERLEVILSNLKVKYSSEEYLRTTALDVQLADRERLEAKKKKLEELQKLL</sequence>
<dbReference type="GO" id="GO:0005524">
    <property type="term" value="F:ATP binding"/>
    <property type="evidence" value="ECO:0007669"/>
    <property type="project" value="UniProtKB-KW"/>
</dbReference>
<evidence type="ECO:0000259" key="11">
    <source>
        <dbReference type="Pfam" id="PF08264"/>
    </source>
</evidence>
<name>A0A8S0ZJ20_ARCPL</name>
<dbReference type="Pfam" id="PF08264">
    <property type="entry name" value="Anticodon_1"/>
    <property type="match status" value="1"/>
</dbReference>
<dbReference type="AlphaFoldDB" id="A0A8S0ZJ20"/>
<keyword evidence="9" id="KW-0175">Coiled coil</keyword>
<dbReference type="Pfam" id="PF13603">
    <property type="entry name" value="tRNA-synt_1_2"/>
    <property type="match status" value="1"/>
</dbReference>
<dbReference type="EMBL" id="CADEBC010000478">
    <property type="protein sequence ID" value="CAB3232628.1"/>
    <property type="molecule type" value="Genomic_DNA"/>
</dbReference>
<dbReference type="GO" id="GO:0005829">
    <property type="term" value="C:cytosol"/>
    <property type="evidence" value="ECO:0007669"/>
    <property type="project" value="TreeGrafter"/>
</dbReference>
<comment type="similarity">
    <text evidence="1">Belongs to the class-I aminoacyl-tRNA synthetase family.</text>
</comment>
<dbReference type="Gene3D" id="1.10.730.10">
    <property type="entry name" value="Isoleucyl-tRNA Synthetase, Domain 1"/>
    <property type="match status" value="1"/>
</dbReference>
<keyword evidence="5" id="KW-0067">ATP-binding</keyword>
<protein>
    <recommendedName>
        <fullName evidence="2">valine--tRNA ligase</fullName>
        <ecNumber evidence="2">6.1.1.9</ecNumber>
    </recommendedName>
    <alternativeName>
        <fullName evidence="8">Valyl-tRNA synthetase</fullName>
    </alternativeName>
</protein>
<feature type="domain" description="Leucyl-tRNA synthetase editing" evidence="12">
    <location>
        <begin position="5"/>
        <end position="78"/>
    </location>
</feature>
<dbReference type="InterPro" id="IPR009080">
    <property type="entry name" value="tRNAsynth_Ia_anticodon-bd"/>
</dbReference>
<dbReference type="PRINTS" id="PR00986">
    <property type="entry name" value="TRNASYNTHVAL"/>
</dbReference>
<dbReference type="SUPFAM" id="SSF47323">
    <property type="entry name" value="Anticodon-binding domain of a subclass of class I aminoacyl-tRNA synthetases"/>
    <property type="match status" value="1"/>
</dbReference>
<dbReference type="Gene3D" id="3.40.50.620">
    <property type="entry name" value="HUPs"/>
    <property type="match status" value="1"/>
</dbReference>
<dbReference type="InterPro" id="IPR033705">
    <property type="entry name" value="Anticodon_Ia_Val"/>
</dbReference>
<evidence type="ECO:0000256" key="3">
    <source>
        <dbReference type="ARBA" id="ARBA00022598"/>
    </source>
</evidence>
<dbReference type="Proteomes" id="UP000494106">
    <property type="component" value="Unassembled WGS sequence"/>
</dbReference>
<evidence type="ECO:0000313" key="13">
    <source>
        <dbReference type="EMBL" id="CAB3232628.1"/>
    </source>
</evidence>
<dbReference type="GO" id="GO:0006438">
    <property type="term" value="P:valyl-tRNA aminoacylation"/>
    <property type="evidence" value="ECO:0007669"/>
    <property type="project" value="InterPro"/>
</dbReference>
<dbReference type="InterPro" id="IPR013155">
    <property type="entry name" value="M/V/L/I-tRNA-synth_anticd-bd"/>
</dbReference>
<dbReference type="SUPFAM" id="SSF50677">
    <property type="entry name" value="ValRS/IleRS/LeuRS editing domain"/>
    <property type="match status" value="1"/>
</dbReference>
<evidence type="ECO:0000256" key="1">
    <source>
        <dbReference type="ARBA" id="ARBA00005594"/>
    </source>
</evidence>
<evidence type="ECO:0000256" key="5">
    <source>
        <dbReference type="ARBA" id="ARBA00022840"/>
    </source>
</evidence>
<keyword evidence="14" id="KW-1185">Reference proteome</keyword>
<keyword evidence="7" id="KW-0030">Aminoacyl-tRNA synthetase</keyword>
<gene>
    <name evidence="13" type="ORF">APLA_LOCUS4929</name>
</gene>
<dbReference type="SUPFAM" id="SSF52374">
    <property type="entry name" value="Nucleotidylyl transferase"/>
    <property type="match status" value="1"/>
</dbReference>
<dbReference type="Pfam" id="PF00133">
    <property type="entry name" value="tRNA-synt_1"/>
    <property type="match status" value="1"/>
</dbReference>
<keyword evidence="6" id="KW-0648">Protein biosynthesis</keyword>
<comment type="caution">
    <text evidence="13">The sequence shown here is derived from an EMBL/GenBank/DDBJ whole genome shotgun (WGS) entry which is preliminary data.</text>
</comment>
<dbReference type="PANTHER" id="PTHR11946:SF109">
    <property type="entry name" value="VALINE--TRNA LIGASE"/>
    <property type="match status" value="1"/>
</dbReference>
<dbReference type="InterPro" id="IPR002303">
    <property type="entry name" value="Valyl-tRNA_ligase"/>
</dbReference>
<dbReference type="GO" id="GO:0004832">
    <property type="term" value="F:valine-tRNA ligase activity"/>
    <property type="evidence" value="ECO:0007669"/>
    <property type="project" value="UniProtKB-EC"/>
</dbReference>
<feature type="coiled-coil region" evidence="9">
    <location>
        <begin position="662"/>
        <end position="714"/>
    </location>
</feature>
<dbReference type="InterPro" id="IPR014729">
    <property type="entry name" value="Rossmann-like_a/b/a_fold"/>
</dbReference>